<feature type="region of interest" description="Disordered" evidence="1">
    <location>
        <begin position="1"/>
        <end position="25"/>
    </location>
</feature>
<dbReference type="EMBL" id="JAULSU010000006">
    <property type="protein sequence ID" value="KAK0613916.1"/>
    <property type="molecule type" value="Genomic_DNA"/>
</dbReference>
<feature type="compositionally biased region" description="Polar residues" evidence="1">
    <location>
        <begin position="15"/>
        <end position="25"/>
    </location>
</feature>
<dbReference type="Proteomes" id="UP001175000">
    <property type="component" value="Unassembled WGS sequence"/>
</dbReference>
<organism evidence="2 3">
    <name type="scientific">Immersiella caudata</name>
    <dbReference type="NCBI Taxonomy" id="314043"/>
    <lineage>
        <taxon>Eukaryota</taxon>
        <taxon>Fungi</taxon>
        <taxon>Dikarya</taxon>
        <taxon>Ascomycota</taxon>
        <taxon>Pezizomycotina</taxon>
        <taxon>Sordariomycetes</taxon>
        <taxon>Sordariomycetidae</taxon>
        <taxon>Sordariales</taxon>
        <taxon>Lasiosphaeriaceae</taxon>
        <taxon>Immersiella</taxon>
    </lineage>
</organism>
<proteinExistence type="predicted"/>
<accession>A0AA39WEG9</accession>
<comment type="caution">
    <text evidence="2">The sequence shown here is derived from an EMBL/GenBank/DDBJ whole genome shotgun (WGS) entry which is preliminary data.</text>
</comment>
<feature type="region of interest" description="Disordered" evidence="1">
    <location>
        <begin position="117"/>
        <end position="174"/>
    </location>
</feature>
<feature type="compositionally biased region" description="Basic and acidic residues" evidence="1">
    <location>
        <begin position="151"/>
        <end position="174"/>
    </location>
</feature>
<gene>
    <name evidence="2" type="ORF">B0T14DRAFT_569911</name>
</gene>
<protein>
    <submittedName>
        <fullName evidence="2">Uncharacterized protein</fullName>
    </submittedName>
</protein>
<reference evidence="2" key="1">
    <citation type="submission" date="2023-06" db="EMBL/GenBank/DDBJ databases">
        <title>Genome-scale phylogeny and comparative genomics of the fungal order Sordariales.</title>
        <authorList>
            <consortium name="Lawrence Berkeley National Laboratory"/>
            <person name="Hensen N."/>
            <person name="Bonometti L."/>
            <person name="Westerberg I."/>
            <person name="Brannstrom I.O."/>
            <person name="Guillou S."/>
            <person name="Cros-Aarteil S."/>
            <person name="Calhoun S."/>
            <person name="Haridas S."/>
            <person name="Kuo A."/>
            <person name="Mondo S."/>
            <person name="Pangilinan J."/>
            <person name="Riley R."/>
            <person name="Labutti K."/>
            <person name="Andreopoulos B."/>
            <person name="Lipzen A."/>
            <person name="Chen C."/>
            <person name="Yanf M."/>
            <person name="Daum C."/>
            <person name="Ng V."/>
            <person name="Clum A."/>
            <person name="Steindorff A."/>
            <person name="Ohm R."/>
            <person name="Martin F."/>
            <person name="Silar P."/>
            <person name="Natvig D."/>
            <person name="Lalanne C."/>
            <person name="Gautier V."/>
            <person name="Ament-Velasquez S.L."/>
            <person name="Kruys A."/>
            <person name="Hutchinson M.I."/>
            <person name="Powell A.J."/>
            <person name="Barry K."/>
            <person name="Miller A.N."/>
            <person name="Grigoriev I.V."/>
            <person name="Debuchy R."/>
            <person name="Gladieux P."/>
            <person name="Thoren M.H."/>
            <person name="Johannesson H."/>
        </authorList>
    </citation>
    <scope>NUCLEOTIDE SEQUENCE</scope>
    <source>
        <strain evidence="2">CBS 606.72</strain>
    </source>
</reference>
<evidence type="ECO:0000313" key="2">
    <source>
        <dbReference type="EMBL" id="KAK0613916.1"/>
    </source>
</evidence>
<keyword evidence="3" id="KW-1185">Reference proteome</keyword>
<dbReference type="AlphaFoldDB" id="A0AA39WEG9"/>
<evidence type="ECO:0000313" key="3">
    <source>
        <dbReference type="Proteomes" id="UP001175000"/>
    </source>
</evidence>
<name>A0AA39WEG9_9PEZI</name>
<evidence type="ECO:0000256" key="1">
    <source>
        <dbReference type="SAM" id="MobiDB-lite"/>
    </source>
</evidence>
<feature type="compositionally biased region" description="Acidic residues" evidence="1">
    <location>
        <begin position="136"/>
        <end position="150"/>
    </location>
</feature>
<sequence>MPSIPWASGSPPCPNKTTHGPDPNSQPELPFLKICLTCNRSYITFKYTHLLDLAAEVFLEVDISPSVVQRWKAAITHRDSEKLERGDIKTIRLDGMYATFGMLAEQLKKANLMEGTTVCGSGNGEESPEPFGNRSEEDEEEWSEEEDEDMADVRQEEEQGWEREQEEARGANHQ</sequence>